<dbReference type="AlphaFoldDB" id="A0A7S8IZF7"/>
<dbReference type="Proteomes" id="UP000593737">
    <property type="component" value="Chromosome"/>
</dbReference>
<organism evidence="2 3">
    <name type="scientific">Candidatus Nitrospira kreftii</name>
    <dbReference type="NCBI Taxonomy" id="2652173"/>
    <lineage>
        <taxon>Bacteria</taxon>
        <taxon>Pseudomonadati</taxon>
        <taxon>Nitrospirota</taxon>
        <taxon>Nitrospiria</taxon>
        <taxon>Nitrospirales</taxon>
        <taxon>Nitrospiraceae</taxon>
        <taxon>Nitrospira</taxon>
    </lineage>
</organism>
<dbReference type="InterPro" id="IPR042245">
    <property type="entry name" value="Tgt2/MlaC_sf"/>
</dbReference>
<evidence type="ECO:0000313" key="2">
    <source>
        <dbReference type="EMBL" id="QPD05102.1"/>
    </source>
</evidence>
<accession>A0A7S8IZF7</accession>
<dbReference type="Gene3D" id="3.10.450.710">
    <property type="entry name" value="Tgt2/MlaC"/>
    <property type="match status" value="1"/>
</dbReference>
<evidence type="ECO:0000313" key="3">
    <source>
        <dbReference type="Proteomes" id="UP000593737"/>
    </source>
</evidence>
<proteinExistence type="predicted"/>
<keyword evidence="1" id="KW-1133">Transmembrane helix</keyword>
<dbReference type="PANTHER" id="PTHR36573:SF1">
    <property type="entry name" value="INTERMEMBRANE PHOSPHOLIPID TRANSPORT SYSTEM BINDING PROTEIN MLAC"/>
    <property type="match status" value="1"/>
</dbReference>
<dbReference type="InterPro" id="IPR008869">
    <property type="entry name" value="MlaC/ttg2D"/>
</dbReference>
<feature type="transmembrane region" description="Helical" evidence="1">
    <location>
        <begin position="21"/>
        <end position="42"/>
    </location>
</feature>
<keyword evidence="1" id="KW-0812">Transmembrane</keyword>
<dbReference type="PANTHER" id="PTHR36573">
    <property type="entry name" value="INTERMEMBRANE PHOSPHOLIPID TRANSPORT SYSTEM BINDING PROTEIN MLAC"/>
    <property type="match status" value="1"/>
</dbReference>
<name>A0A7S8IZF7_9BACT</name>
<dbReference type="PIRSF" id="PIRSF004649">
    <property type="entry name" value="MlaC"/>
    <property type="match status" value="1"/>
</dbReference>
<sequence length="228" mass="25643">MTQRSNDTASTSAINSDTRLGLAWAAMGTIMGVMMLTGPTMASAEQTATESVQSTIEEVIHILNSEELSQPGRSVERRQKIEQVIMQRVNYEDMAKRALGGTWIDLTDSERQEFVALFVQLLRDTFAGRIDNYANEQVRYLSEQHEENCVEVKTKLSGHKVDTLLDFRLSDQVGHWHVYDVIIDGAGLVSNYQAQFASIIRDHTYAGLVHKMKEKTLVVKAFETTTVQ</sequence>
<reference evidence="2 3" key="1">
    <citation type="journal article" date="2020" name="ISME J.">
        <title>Enrichment and physiological characterization of a novel comammox Nitrospira indicates ammonium inhibition of complete nitrification.</title>
        <authorList>
            <person name="Sakoula D."/>
            <person name="Koch H."/>
            <person name="Frank J."/>
            <person name="Jetten M.S.M."/>
            <person name="van Kessel M.A.H.J."/>
            <person name="Lucker S."/>
        </authorList>
    </citation>
    <scope>NUCLEOTIDE SEQUENCE [LARGE SCALE GENOMIC DNA]</scope>
    <source>
        <strain evidence="2">Comreactor17</strain>
    </source>
</reference>
<dbReference type="Pfam" id="PF05494">
    <property type="entry name" value="MlaC"/>
    <property type="match status" value="1"/>
</dbReference>
<evidence type="ECO:0000256" key="1">
    <source>
        <dbReference type="SAM" id="Phobius"/>
    </source>
</evidence>
<protein>
    <submittedName>
        <fullName evidence="2">Putative ABC transporter, auxiliary component, ATP-dependent toluene efflux transporter</fullName>
    </submittedName>
</protein>
<dbReference type="EMBL" id="CP047423">
    <property type="protein sequence ID" value="QPD05102.1"/>
    <property type="molecule type" value="Genomic_DNA"/>
</dbReference>
<dbReference type="KEGG" id="nkf:Nkreftii_002876"/>
<keyword evidence="1" id="KW-0472">Membrane</keyword>
<gene>
    <name evidence="2" type="ORF">Nkreftii_002876</name>
</gene>